<proteinExistence type="inferred from homology"/>
<dbReference type="OrthoDB" id="860at2759"/>
<feature type="transmembrane region" description="Helical" evidence="6">
    <location>
        <begin position="140"/>
        <end position="159"/>
    </location>
</feature>
<name>A0A8S3ZPM4_9EUPU</name>
<comment type="subcellular location">
    <subcellularLocation>
        <location evidence="1">Membrane</location>
        <topology evidence="1">Multi-pass membrane protein</topology>
    </subcellularLocation>
</comment>
<dbReference type="InterPro" id="IPR007248">
    <property type="entry name" value="Mpv17_PMP22"/>
</dbReference>
<sequence>MDPLDKKRSANIISRALREYLRLLQDRPIVTKAATNAVVAGLGNIISQILAPDQSTAGKINWRSVFAYTSFGFFVNGPLIHHFYIFLEKAFPRDKPGAALKRVLFDRLVFAPPLLLLFLYYASIIEGVGNKGAVKRIKDTYWMILRLNWTVWSLIQYVNINYIPLKYRTLFGNFFALIWMIFISIKRRQATK</sequence>
<dbReference type="GO" id="GO:0005778">
    <property type="term" value="C:peroxisomal membrane"/>
    <property type="evidence" value="ECO:0007669"/>
    <property type="project" value="TreeGrafter"/>
</dbReference>
<dbReference type="Pfam" id="PF04117">
    <property type="entry name" value="Mpv17_PMP22"/>
    <property type="match status" value="1"/>
</dbReference>
<evidence type="ECO:0008006" key="9">
    <source>
        <dbReference type="Google" id="ProtNLM"/>
    </source>
</evidence>
<evidence type="ECO:0000256" key="1">
    <source>
        <dbReference type="ARBA" id="ARBA00004141"/>
    </source>
</evidence>
<accession>A0A8S3ZPM4</accession>
<dbReference type="Proteomes" id="UP000678393">
    <property type="component" value="Unassembled WGS sequence"/>
</dbReference>
<organism evidence="7 8">
    <name type="scientific">Candidula unifasciata</name>
    <dbReference type="NCBI Taxonomy" id="100452"/>
    <lineage>
        <taxon>Eukaryota</taxon>
        <taxon>Metazoa</taxon>
        <taxon>Spiralia</taxon>
        <taxon>Lophotrochozoa</taxon>
        <taxon>Mollusca</taxon>
        <taxon>Gastropoda</taxon>
        <taxon>Heterobranchia</taxon>
        <taxon>Euthyneura</taxon>
        <taxon>Panpulmonata</taxon>
        <taxon>Eupulmonata</taxon>
        <taxon>Stylommatophora</taxon>
        <taxon>Helicina</taxon>
        <taxon>Helicoidea</taxon>
        <taxon>Geomitridae</taxon>
        <taxon>Candidula</taxon>
    </lineage>
</organism>
<reference evidence="7" key="1">
    <citation type="submission" date="2021-04" db="EMBL/GenBank/DDBJ databases">
        <authorList>
            <consortium name="Molecular Ecology Group"/>
        </authorList>
    </citation>
    <scope>NUCLEOTIDE SEQUENCE</scope>
</reference>
<feature type="transmembrane region" description="Helical" evidence="6">
    <location>
        <begin position="107"/>
        <end position="128"/>
    </location>
</feature>
<dbReference type="AlphaFoldDB" id="A0A8S3ZPM4"/>
<keyword evidence="8" id="KW-1185">Reference proteome</keyword>
<dbReference type="PANTHER" id="PTHR11266:SF80">
    <property type="entry name" value="PEROXISOMAL MEMBRANE PROTEIN 2"/>
    <property type="match status" value="1"/>
</dbReference>
<evidence type="ECO:0000256" key="5">
    <source>
        <dbReference type="ARBA" id="ARBA00023136"/>
    </source>
</evidence>
<protein>
    <recommendedName>
        <fullName evidence="9">Peroxisomal membrane protein 2</fullName>
    </recommendedName>
</protein>
<feature type="transmembrane region" description="Helical" evidence="6">
    <location>
        <begin position="65"/>
        <end position="87"/>
    </location>
</feature>
<comment type="similarity">
    <text evidence="2 6">Belongs to the peroxisomal membrane protein PXMP2/4 family.</text>
</comment>
<evidence type="ECO:0000256" key="2">
    <source>
        <dbReference type="ARBA" id="ARBA00006824"/>
    </source>
</evidence>
<comment type="caution">
    <text evidence="7">The sequence shown here is derived from an EMBL/GenBank/DDBJ whole genome shotgun (WGS) entry which is preliminary data.</text>
</comment>
<evidence type="ECO:0000313" key="8">
    <source>
        <dbReference type="Proteomes" id="UP000678393"/>
    </source>
</evidence>
<dbReference type="PANTHER" id="PTHR11266">
    <property type="entry name" value="PEROXISOMAL MEMBRANE PROTEIN 2, PXMP2 MPV17"/>
    <property type="match status" value="1"/>
</dbReference>
<evidence type="ECO:0000256" key="4">
    <source>
        <dbReference type="ARBA" id="ARBA00022989"/>
    </source>
</evidence>
<keyword evidence="5 6" id="KW-0472">Membrane</keyword>
<keyword evidence="4 6" id="KW-1133">Transmembrane helix</keyword>
<dbReference type="EMBL" id="CAJHNH020003456">
    <property type="protein sequence ID" value="CAG5129336.1"/>
    <property type="molecule type" value="Genomic_DNA"/>
</dbReference>
<gene>
    <name evidence="7" type="ORF">CUNI_LOCUS14894</name>
</gene>
<evidence type="ECO:0000256" key="3">
    <source>
        <dbReference type="ARBA" id="ARBA00022692"/>
    </source>
</evidence>
<feature type="transmembrane region" description="Helical" evidence="6">
    <location>
        <begin position="165"/>
        <end position="185"/>
    </location>
</feature>
<evidence type="ECO:0000313" key="7">
    <source>
        <dbReference type="EMBL" id="CAG5129336.1"/>
    </source>
</evidence>
<evidence type="ECO:0000256" key="6">
    <source>
        <dbReference type="RuleBase" id="RU363053"/>
    </source>
</evidence>
<keyword evidence="3 6" id="KW-0812">Transmembrane</keyword>